<name>A0ABN9V6P7_9DINO</name>
<dbReference type="Proteomes" id="UP001189429">
    <property type="component" value="Unassembled WGS sequence"/>
</dbReference>
<feature type="region of interest" description="Disordered" evidence="1">
    <location>
        <begin position="39"/>
        <end position="85"/>
    </location>
</feature>
<comment type="caution">
    <text evidence="2">The sequence shown here is derived from an EMBL/GenBank/DDBJ whole genome shotgun (WGS) entry which is preliminary data.</text>
</comment>
<proteinExistence type="predicted"/>
<dbReference type="EMBL" id="CAUYUJ010016737">
    <property type="protein sequence ID" value="CAK0868342.1"/>
    <property type="molecule type" value="Genomic_DNA"/>
</dbReference>
<reference evidence="2" key="1">
    <citation type="submission" date="2023-10" db="EMBL/GenBank/DDBJ databases">
        <authorList>
            <person name="Chen Y."/>
            <person name="Shah S."/>
            <person name="Dougan E. K."/>
            <person name="Thang M."/>
            <person name="Chan C."/>
        </authorList>
    </citation>
    <scope>NUCLEOTIDE SEQUENCE [LARGE SCALE GENOMIC DNA]</scope>
</reference>
<evidence type="ECO:0000313" key="2">
    <source>
        <dbReference type="EMBL" id="CAK0868342.1"/>
    </source>
</evidence>
<protein>
    <submittedName>
        <fullName evidence="2">Uncharacterized protein</fullName>
    </submittedName>
</protein>
<evidence type="ECO:0000256" key="1">
    <source>
        <dbReference type="SAM" id="MobiDB-lite"/>
    </source>
</evidence>
<gene>
    <name evidence="2" type="ORF">PCOR1329_LOCUS55033</name>
</gene>
<organism evidence="2 3">
    <name type="scientific">Prorocentrum cordatum</name>
    <dbReference type="NCBI Taxonomy" id="2364126"/>
    <lineage>
        <taxon>Eukaryota</taxon>
        <taxon>Sar</taxon>
        <taxon>Alveolata</taxon>
        <taxon>Dinophyceae</taxon>
        <taxon>Prorocentrales</taxon>
        <taxon>Prorocentraceae</taxon>
        <taxon>Prorocentrum</taxon>
    </lineage>
</organism>
<evidence type="ECO:0000313" key="3">
    <source>
        <dbReference type="Proteomes" id="UP001189429"/>
    </source>
</evidence>
<accession>A0ABN9V6P7</accession>
<sequence length="105" mass="11103">MAEDAAALELLPAAQLKRRAAVLGVSLAGCFDKREMARRLAAAAPSPPSPAAIDEPGSPLRRTQEPAVSPSPSPSPSPDLNAMSMRELKHLSKTYSVDLTGWLLK</sequence>
<keyword evidence="3" id="KW-1185">Reference proteome</keyword>